<dbReference type="PANTHER" id="PTHR47245:SF2">
    <property type="entry name" value="PEPTIDYL-PROLYL CIS-TRANS ISOMERASE HP_0175-RELATED"/>
    <property type="match status" value="1"/>
</dbReference>
<keyword evidence="2" id="KW-0732">Signal</keyword>
<keyword evidence="1 4" id="KW-0413">Isomerase</keyword>
<organism evidence="4 5">
    <name type="scientific">Segatella copri</name>
    <dbReference type="NCBI Taxonomy" id="165179"/>
    <lineage>
        <taxon>Bacteria</taxon>
        <taxon>Pseudomonadati</taxon>
        <taxon>Bacteroidota</taxon>
        <taxon>Bacteroidia</taxon>
        <taxon>Bacteroidales</taxon>
        <taxon>Prevotellaceae</taxon>
        <taxon>Segatella</taxon>
    </lineage>
</organism>
<dbReference type="InterPro" id="IPR000297">
    <property type="entry name" value="PPIase_PpiC"/>
</dbReference>
<dbReference type="PROSITE" id="PS50198">
    <property type="entry name" value="PPIC_PPIASE_2"/>
    <property type="match status" value="1"/>
</dbReference>
<reference evidence="4" key="1">
    <citation type="submission" date="2021-06" db="EMBL/GenBank/DDBJ databases">
        <title>Collection of gut derived symbiotic bacterial strains cultured from healthy donors.</title>
        <authorList>
            <person name="Lin H."/>
            <person name="Littmann E."/>
            <person name="Pamer E.G."/>
        </authorList>
    </citation>
    <scope>NUCLEOTIDE SEQUENCE</scope>
    <source>
        <strain evidence="4">MSK.21.74</strain>
    </source>
</reference>
<accession>A0AAW4N800</accession>
<evidence type="ECO:0000259" key="3">
    <source>
        <dbReference type="PROSITE" id="PS50198"/>
    </source>
</evidence>
<dbReference type="PANTHER" id="PTHR47245">
    <property type="entry name" value="PEPTIDYLPROLYL ISOMERASE"/>
    <property type="match status" value="1"/>
</dbReference>
<protein>
    <submittedName>
        <fullName evidence="4">Peptidyl-prolyl cis-trans isomerase</fullName>
    </submittedName>
</protein>
<feature type="domain" description="PpiC" evidence="3">
    <location>
        <begin position="103"/>
        <end position="205"/>
    </location>
</feature>
<evidence type="ECO:0000256" key="2">
    <source>
        <dbReference type="SAM" id="SignalP"/>
    </source>
</evidence>
<dbReference type="InterPro" id="IPR050245">
    <property type="entry name" value="PrsA_foldase"/>
</dbReference>
<feature type="chain" id="PRO_5043946850" evidence="2">
    <location>
        <begin position="20"/>
        <end position="334"/>
    </location>
</feature>
<dbReference type="GO" id="GO:0003755">
    <property type="term" value="F:peptidyl-prolyl cis-trans isomerase activity"/>
    <property type="evidence" value="ECO:0007669"/>
    <property type="project" value="UniProtKB-KW"/>
</dbReference>
<sequence length="334" mass="38199">MKFYALIAAMLLSGSIAFAHTDPIVMIINGQSVKKSEFEYFYQKNHLGNTVDSKSVKVFADGFVDYKLKVQAAKDAHLDTLPTIRRVLKRYHDTEACESMPDKGSVHVAHILLRLGQKASYQEQEIVKNKIDSIYQALCKGADFADLAKKYSDDKGSAVNGGTLAWFTKGQTVQAFEKVAFSLRKGEISRPFMSEFGYHIVKLLDKHGEGNQKNYVADAKVEDMKNNYQQQEYVETLLLNEICQRNIWDKAATDKKGLAAFYAKNKKKYKWELKRLKKMNRKKNIKVALPEDGEYPDVVLADYQDSLEKQWVAQLKKKYKVVVFRSMLTTPNIH</sequence>
<feature type="signal peptide" evidence="2">
    <location>
        <begin position="1"/>
        <end position="19"/>
    </location>
</feature>
<evidence type="ECO:0000256" key="1">
    <source>
        <dbReference type="PROSITE-ProRule" id="PRU00278"/>
    </source>
</evidence>
<gene>
    <name evidence="4" type="ORF">KSW82_12280</name>
</gene>
<dbReference type="RefSeq" id="WP_217744845.1">
    <property type="nucleotide sequence ID" value="NZ_JAHOEI010000056.1"/>
</dbReference>
<dbReference type="EMBL" id="JAHOEI010000056">
    <property type="protein sequence ID" value="MBV3388512.1"/>
    <property type="molecule type" value="Genomic_DNA"/>
</dbReference>
<evidence type="ECO:0000313" key="4">
    <source>
        <dbReference type="EMBL" id="MBV3388512.1"/>
    </source>
</evidence>
<dbReference type="AlphaFoldDB" id="A0AAW4N800"/>
<name>A0AAW4N800_9BACT</name>
<evidence type="ECO:0000313" key="5">
    <source>
        <dbReference type="Proteomes" id="UP001196765"/>
    </source>
</evidence>
<dbReference type="Proteomes" id="UP001196765">
    <property type="component" value="Unassembled WGS sequence"/>
</dbReference>
<proteinExistence type="predicted"/>
<dbReference type="Pfam" id="PF13616">
    <property type="entry name" value="Rotamase_3"/>
    <property type="match status" value="1"/>
</dbReference>
<keyword evidence="1" id="KW-0697">Rotamase</keyword>
<comment type="caution">
    <text evidence="4">The sequence shown here is derived from an EMBL/GenBank/DDBJ whole genome shotgun (WGS) entry which is preliminary data.</text>
</comment>